<dbReference type="AlphaFoldDB" id="A0A2G6E608"/>
<comment type="catalytic activity">
    <reaction evidence="10">
        <text>ATP + H2O = ADP + phosphate + H(+)</text>
        <dbReference type="Rhea" id="RHEA:13065"/>
        <dbReference type="ChEBI" id="CHEBI:15377"/>
        <dbReference type="ChEBI" id="CHEBI:15378"/>
        <dbReference type="ChEBI" id="CHEBI:30616"/>
        <dbReference type="ChEBI" id="CHEBI:43474"/>
        <dbReference type="ChEBI" id="CHEBI:456216"/>
        <dbReference type="EC" id="5.6.2.4"/>
    </reaction>
</comment>
<dbReference type="SMART" id="SM00479">
    <property type="entry name" value="EXOIII"/>
    <property type="match status" value="1"/>
</dbReference>
<dbReference type="InterPro" id="IPR014017">
    <property type="entry name" value="DNA_helicase_UvrD-like_C"/>
</dbReference>
<feature type="domain" description="UvrD-like helicase ATP-binding" evidence="12">
    <location>
        <begin position="30"/>
        <end position="299"/>
    </location>
</feature>
<keyword evidence="4 11" id="KW-0347">Helicase</keyword>
<keyword evidence="6" id="KW-0238">DNA-binding</keyword>
<dbReference type="Proteomes" id="UP000229740">
    <property type="component" value="Unassembled WGS sequence"/>
</dbReference>
<dbReference type="PROSITE" id="PS51217">
    <property type="entry name" value="UVRD_HELICASE_CTER"/>
    <property type="match status" value="1"/>
</dbReference>
<keyword evidence="7" id="KW-0413">Isomerase</keyword>
<dbReference type="InterPro" id="IPR013520">
    <property type="entry name" value="Ribonucl_H"/>
</dbReference>
<dbReference type="GO" id="GO:0003677">
    <property type="term" value="F:DNA binding"/>
    <property type="evidence" value="ECO:0007669"/>
    <property type="project" value="UniProtKB-KW"/>
</dbReference>
<dbReference type="InterPro" id="IPR027417">
    <property type="entry name" value="P-loop_NTPase"/>
</dbReference>
<protein>
    <recommendedName>
        <fullName evidence="9">DNA 3'-5' helicase</fullName>
        <ecNumber evidence="9">5.6.2.4</ecNumber>
    </recommendedName>
</protein>
<keyword evidence="5 11" id="KW-0067">ATP-binding</keyword>
<evidence type="ECO:0000313" key="14">
    <source>
        <dbReference type="EMBL" id="PID57505.1"/>
    </source>
</evidence>
<accession>A0A2G6E608</accession>
<dbReference type="GO" id="GO:0005524">
    <property type="term" value="F:ATP binding"/>
    <property type="evidence" value="ECO:0007669"/>
    <property type="project" value="UniProtKB-UniRule"/>
</dbReference>
<name>A0A2G6E608_9BACT</name>
<comment type="similarity">
    <text evidence="1">Belongs to the helicase family. UvrD subfamily.</text>
</comment>
<dbReference type="Gene3D" id="1.10.486.10">
    <property type="entry name" value="PCRA, domain 4"/>
    <property type="match status" value="2"/>
</dbReference>
<reference evidence="14 15" key="1">
    <citation type="submission" date="2017-10" db="EMBL/GenBank/DDBJ databases">
        <title>Novel microbial diversity and functional potential in the marine mammal oral microbiome.</title>
        <authorList>
            <person name="Dudek N.K."/>
            <person name="Sun C.L."/>
            <person name="Burstein D."/>
            <person name="Kantor R.S."/>
            <person name="Aliaga Goltsman D.S."/>
            <person name="Bik E.M."/>
            <person name="Thomas B.C."/>
            <person name="Banfield J.F."/>
            <person name="Relman D.A."/>
        </authorList>
    </citation>
    <scope>NUCLEOTIDE SEQUENCE [LARGE SCALE GENOMIC DNA]</scope>
    <source>
        <strain evidence="14">DOLZORAL124_49_17</strain>
    </source>
</reference>
<evidence type="ECO:0000259" key="12">
    <source>
        <dbReference type="PROSITE" id="PS51198"/>
    </source>
</evidence>
<dbReference type="SUPFAM" id="SSF52540">
    <property type="entry name" value="P-loop containing nucleoside triphosphate hydrolases"/>
    <property type="match status" value="2"/>
</dbReference>
<evidence type="ECO:0000256" key="4">
    <source>
        <dbReference type="ARBA" id="ARBA00022806"/>
    </source>
</evidence>
<evidence type="ECO:0000256" key="2">
    <source>
        <dbReference type="ARBA" id="ARBA00022741"/>
    </source>
</evidence>
<dbReference type="GO" id="GO:0000725">
    <property type="term" value="P:recombinational repair"/>
    <property type="evidence" value="ECO:0007669"/>
    <property type="project" value="TreeGrafter"/>
</dbReference>
<dbReference type="InterPro" id="IPR014016">
    <property type="entry name" value="UvrD-like_ATP-bd"/>
</dbReference>
<dbReference type="Pfam" id="PF13361">
    <property type="entry name" value="UvrD_C"/>
    <property type="match status" value="2"/>
</dbReference>
<evidence type="ECO:0000256" key="5">
    <source>
        <dbReference type="ARBA" id="ARBA00022840"/>
    </source>
</evidence>
<dbReference type="PANTHER" id="PTHR11070">
    <property type="entry name" value="UVRD / RECB / PCRA DNA HELICASE FAMILY MEMBER"/>
    <property type="match status" value="1"/>
</dbReference>
<feature type="domain" description="UvrD-like helicase C-terminal" evidence="13">
    <location>
        <begin position="300"/>
        <end position="1032"/>
    </location>
</feature>
<dbReference type="CDD" id="cd06127">
    <property type="entry name" value="DEDDh"/>
    <property type="match status" value="1"/>
</dbReference>
<dbReference type="GO" id="GO:0004527">
    <property type="term" value="F:exonuclease activity"/>
    <property type="evidence" value="ECO:0007669"/>
    <property type="project" value="UniProtKB-ARBA"/>
</dbReference>
<proteinExistence type="inferred from homology"/>
<comment type="catalytic activity">
    <reaction evidence="8">
        <text>Couples ATP hydrolysis with the unwinding of duplex DNA by translocating in the 3'-5' direction.</text>
        <dbReference type="EC" id="5.6.2.4"/>
    </reaction>
</comment>
<gene>
    <name evidence="14" type="ORF">CSB45_06665</name>
</gene>
<dbReference type="GO" id="GO:0043138">
    <property type="term" value="F:3'-5' DNA helicase activity"/>
    <property type="evidence" value="ECO:0007669"/>
    <property type="project" value="UniProtKB-EC"/>
</dbReference>
<dbReference type="SUPFAM" id="SSF53098">
    <property type="entry name" value="Ribonuclease H-like"/>
    <property type="match status" value="1"/>
</dbReference>
<evidence type="ECO:0000256" key="9">
    <source>
        <dbReference type="ARBA" id="ARBA00034808"/>
    </source>
</evidence>
<dbReference type="GO" id="GO:0003887">
    <property type="term" value="F:DNA-directed DNA polymerase activity"/>
    <property type="evidence" value="ECO:0007669"/>
    <property type="project" value="InterPro"/>
</dbReference>
<dbReference type="GO" id="GO:0006260">
    <property type="term" value="P:DNA replication"/>
    <property type="evidence" value="ECO:0007669"/>
    <property type="project" value="InterPro"/>
</dbReference>
<dbReference type="CDD" id="cd18807">
    <property type="entry name" value="SF1_C_UvrD"/>
    <property type="match status" value="1"/>
</dbReference>
<organism evidence="14 15">
    <name type="scientific">candidate division KSB3 bacterium</name>
    <dbReference type="NCBI Taxonomy" id="2044937"/>
    <lineage>
        <taxon>Bacteria</taxon>
        <taxon>candidate division KSB3</taxon>
    </lineage>
</organism>
<evidence type="ECO:0000256" key="11">
    <source>
        <dbReference type="PROSITE-ProRule" id="PRU00560"/>
    </source>
</evidence>
<dbReference type="NCBIfam" id="TIGR00573">
    <property type="entry name" value="dnaq"/>
    <property type="match status" value="1"/>
</dbReference>
<dbReference type="Gene3D" id="3.40.50.300">
    <property type="entry name" value="P-loop containing nucleotide triphosphate hydrolases"/>
    <property type="match status" value="3"/>
</dbReference>
<dbReference type="Pfam" id="PF00580">
    <property type="entry name" value="UvrD-helicase"/>
    <property type="match status" value="1"/>
</dbReference>
<evidence type="ECO:0000256" key="1">
    <source>
        <dbReference type="ARBA" id="ARBA00009922"/>
    </source>
</evidence>
<evidence type="ECO:0000313" key="15">
    <source>
        <dbReference type="Proteomes" id="UP000229740"/>
    </source>
</evidence>
<dbReference type="InterPro" id="IPR006054">
    <property type="entry name" value="DnaQ"/>
</dbReference>
<evidence type="ECO:0000256" key="6">
    <source>
        <dbReference type="ARBA" id="ARBA00023125"/>
    </source>
</evidence>
<dbReference type="CDD" id="cd17932">
    <property type="entry name" value="DEXQc_UvrD"/>
    <property type="match status" value="1"/>
</dbReference>
<dbReference type="Gene3D" id="3.30.420.10">
    <property type="entry name" value="Ribonuclease H-like superfamily/Ribonuclease H"/>
    <property type="match status" value="1"/>
</dbReference>
<dbReference type="Pfam" id="PF00929">
    <property type="entry name" value="RNase_T"/>
    <property type="match status" value="1"/>
</dbReference>
<dbReference type="PROSITE" id="PS51198">
    <property type="entry name" value="UVRD_HELICASE_ATP_BIND"/>
    <property type="match status" value="1"/>
</dbReference>
<keyword evidence="3 11" id="KW-0378">Hydrolase</keyword>
<dbReference type="Gene3D" id="1.10.10.160">
    <property type="match status" value="1"/>
</dbReference>
<dbReference type="GO" id="GO:0016887">
    <property type="term" value="F:ATP hydrolysis activity"/>
    <property type="evidence" value="ECO:0007669"/>
    <property type="project" value="RHEA"/>
</dbReference>
<dbReference type="InterPro" id="IPR036397">
    <property type="entry name" value="RNaseH_sf"/>
</dbReference>
<feature type="binding site" evidence="11">
    <location>
        <begin position="51"/>
        <end position="58"/>
    </location>
    <ligand>
        <name>ATP</name>
        <dbReference type="ChEBI" id="CHEBI:30616"/>
    </ligand>
</feature>
<dbReference type="InterPro" id="IPR012337">
    <property type="entry name" value="RNaseH-like_sf"/>
</dbReference>
<dbReference type="EMBL" id="PDPS01000026">
    <property type="protein sequence ID" value="PID57505.1"/>
    <property type="molecule type" value="Genomic_DNA"/>
</dbReference>
<sequence>MGGNWIGEMVSPRENITLPSARHFNMGLLQGLNEKQREAAGAPKHPMMVLAGPGTGKTRTLIARLLYLIEFYKIPPHKILAVTFTNKAKDEMRSRLRDALGDLAGDVLIGTFHQYCLGVLRSNHRKANLPKQFSIADESAQLLTLLRASRIQDQKTLRNVLTAISSYRVNKTFLNPAFQGIAEKWLDPYQQELRKHDLIDFDQIVLLTWQVFETCPDVADQEQQRFEAILIDEFQDTDPLQYRILRRLAERHRNIFAVADDDQSIFAWRGANVENIQRYISDFDCQERVVVLDRNYRSAQCLIDLAAQLLDAHRSIAKNLQANLQQPSRSSAEHCFLCFSDDQEEREFIIRKIRILTDRVPLSQKGKAEELGGFSYADIAILYPNHAIGETLETGLLAADIPCQLVKRQGIFDREDIRKLLLLLKVVLNPADDVALEQFFELELNNALIFQQIRALRTAYPTFKQTLYAAARQDISGISQGQLWRKISAAFGLISNVISYVESNQKTDVEDLINRICNLAIPEHSLSLHGRVADLCDPCDMSGMTDAVAMIRRELRAGKQIFVHGSLPELVDLCCYLLNHLQRKCSIGRQRSQARFSGSHRKGAREAGCFQACGQRDFAQVPASAVVICLDPDAAATLSLPQTARRVTIVPAETAMPLTSHAPPQSLTIETHFSISVTVFKLLQAVDSFKRPKSFRDFVVLDLETTSGDTRSAGIVEIGAVKVRDGEIVREFVRLLNPEMPITQGAYEVHGISDEDVKAQPTFRELLPEFLEFIGDDLLIAHNGFAFDFPILWRLYRELTGELLANRRFDTLQLARRLFPGHRNSVDGLMERFGIEDVGGRHRALDDTVYLALIFEHLQEVEQSFNRRTEFEELLEIVSLGQFLEGKVSLTRSEGRADMSLFSSEKGVEKMKILCGSEEAFLFQLGARKLLSRFSELPETLQGFFEQHESDIQYAFEEFCMDDEQNPPHALEALSGRKIALTRIKELARAFSGENLRDALQQFLDHAALYTTQDDLCHVNAVNLFTIHASKGLEFPVVFIVGVEKGNLPSFYAVREEGELREKKLDEQRRLFYVAMTRAQYKLFVTYVNKRGGFPKKRSEFLLELGVETEERVPESEKKSLAAHVDELFYDEC</sequence>
<dbReference type="InterPro" id="IPR013986">
    <property type="entry name" value="DExx_box_DNA_helicase_dom_sf"/>
</dbReference>
<evidence type="ECO:0000259" key="13">
    <source>
        <dbReference type="PROSITE" id="PS51217"/>
    </source>
</evidence>
<dbReference type="PANTHER" id="PTHR11070:SF2">
    <property type="entry name" value="ATP-DEPENDENT DNA HELICASE SRS2"/>
    <property type="match status" value="1"/>
</dbReference>
<evidence type="ECO:0000256" key="8">
    <source>
        <dbReference type="ARBA" id="ARBA00034617"/>
    </source>
</evidence>
<evidence type="ECO:0000256" key="3">
    <source>
        <dbReference type="ARBA" id="ARBA00022801"/>
    </source>
</evidence>
<evidence type="ECO:0000256" key="7">
    <source>
        <dbReference type="ARBA" id="ARBA00023235"/>
    </source>
</evidence>
<dbReference type="InterPro" id="IPR000212">
    <property type="entry name" value="DNA_helicase_UvrD/REP"/>
</dbReference>
<comment type="caution">
    <text evidence="14">The sequence shown here is derived from an EMBL/GenBank/DDBJ whole genome shotgun (WGS) entry which is preliminary data.</text>
</comment>
<dbReference type="FunFam" id="3.30.420.10:FF:000045">
    <property type="entry name" value="3'-5' exonuclease DinG"/>
    <property type="match status" value="1"/>
</dbReference>
<keyword evidence="2 11" id="KW-0547">Nucleotide-binding</keyword>
<dbReference type="EC" id="5.6.2.4" evidence="9"/>
<evidence type="ECO:0000256" key="10">
    <source>
        <dbReference type="ARBA" id="ARBA00048988"/>
    </source>
</evidence>